<dbReference type="InterPro" id="IPR032549">
    <property type="entry name" value="DUF4939"/>
</dbReference>
<dbReference type="Pfam" id="PF16297">
    <property type="entry name" value="DUF4939"/>
    <property type="match status" value="1"/>
</dbReference>
<evidence type="ECO:0000313" key="4">
    <source>
        <dbReference type="Ensembl" id="ENSVKKP00000001635.1"/>
    </source>
</evidence>
<accession>A0A8D2IZI9</accession>
<reference evidence="4" key="1">
    <citation type="submission" date="2025-08" db="UniProtKB">
        <authorList>
            <consortium name="Ensembl"/>
        </authorList>
    </citation>
    <scope>IDENTIFICATION</scope>
</reference>
<dbReference type="Ensembl" id="ENSVKKT00000001693.1">
    <property type="protein sequence ID" value="ENSVKKP00000001635.1"/>
    <property type="gene ID" value="ENSVKKG00000001352.1"/>
</dbReference>
<sequence length="153" mass="16914">VSCLCCYFLHALLFPACASNSSLQAQVLALQNELATLRNASLATAPHRAPAAPFSGDRQGLRGFVNQCRLLFQVCPDAYPTERNRVALMVSLLSGPALTWVSPLLEANHPMLWNLALFIKALTDMFGDADRVERERERERERDDGGMINGQGR</sequence>
<dbReference type="AlphaFoldDB" id="A0A8D2IZI9"/>
<dbReference type="OMA" id="HEGNNVA"/>
<evidence type="ECO:0000313" key="5">
    <source>
        <dbReference type="Proteomes" id="UP000694545"/>
    </source>
</evidence>
<organism evidence="4 5">
    <name type="scientific">Varanus komodoensis</name>
    <name type="common">Komodo dragon</name>
    <dbReference type="NCBI Taxonomy" id="61221"/>
    <lineage>
        <taxon>Eukaryota</taxon>
        <taxon>Metazoa</taxon>
        <taxon>Chordata</taxon>
        <taxon>Craniata</taxon>
        <taxon>Vertebrata</taxon>
        <taxon>Euteleostomi</taxon>
        <taxon>Lepidosauria</taxon>
        <taxon>Squamata</taxon>
        <taxon>Bifurcata</taxon>
        <taxon>Unidentata</taxon>
        <taxon>Episquamata</taxon>
        <taxon>Toxicofera</taxon>
        <taxon>Anguimorpha</taxon>
        <taxon>Paleoanguimorpha</taxon>
        <taxon>Varanoidea</taxon>
        <taxon>Varanidae</taxon>
        <taxon>Varanus</taxon>
    </lineage>
</organism>
<feature type="region of interest" description="Disordered" evidence="1">
    <location>
        <begin position="133"/>
        <end position="153"/>
    </location>
</feature>
<feature type="domain" description="DUF4939" evidence="3">
    <location>
        <begin position="44"/>
        <end position="129"/>
    </location>
</feature>
<feature type="compositionally biased region" description="Basic and acidic residues" evidence="1">
    <location>
        <begin position="133"/>
        <end position="145"/>
    </location>
</feature>
<name>A0A8D2IZI9_VARKO</name>
<protein>
    <recommendedName>
        <fullName evidence="3">DUF4939 domain-containing protein</fullName>
    </recommendedName>
</protein>
<keyword evidence="5" id="KW-1185">Reference proteome</keyword>
<evidence type="ECO:0000256" key="1">
    <source>
        <dbReference type="SAM" id="MobiDB-lite"/>
    </source>
</evidence>
<dbReference type="Proteomes" id="UP000694545">
    <property type="component" value="Unplaced"/>
</dbReference>
<reference evidence="4" key="2">
    <citation type="submission" date="2025-09" db="UniProtKB">
        <authorList>
            <consortium name="Ensembl"/>
        </authorList>
    </citation>
    <scope>IDENTIFICATION</scope>
</reference>
<feature type="chain" id="PRO_5034260693" description="DUF4939 domain-containing protein" evidence="2">
    <location>
        <begin position="19"/>
        <end position="153"/>
    </location>
</feature>
<proteinExistence type="predicted"/>
<evidence type="ECO:0000256" key="2">
    <source>
        <dbReference type="SAM" id="SignalP"/>
    </source>
</evidence>
<keyword evidence="2" id="KW-0732">Signal</keyword>
<evidence type="ECO:0000259" key="3">
    <source>
        <dbReference type="Pfam" id="PF16297"/>
    </source>
</evidence>
<feature type="signal peptide" evidence="2">
    <location>
        <begin position="1"/>
        <end position="18"/>
    </location>
</feature>